<dbReference type="Pfam" id="PF07980">
    <property type="entry name" value="SusD_RagB"/>
    <property type="match status" value="1"/>
</dbReference>
<keyword evidence="9" id="KW-1185">Reference proteome</keyword>
<evidence type="ECO:0000313" key="8">
    <source>
        <dbReference type="EMBL" id="GAA4306720.1"/>
    </source>
</evidence>
<dbReference type="Pfam" id="PF14322">
    <property type="entry name" value="SusD-like_3"/>
    <property type="match status" value="1"/>
</dbReference>
<dbReference type="InterPro" id="IPR011990">
    <property type="entry name" value="TPR-like_helical_dom_sf"/>
</dbReference>
<evidence type="ECO:0000256" key="3">
    <source>
        <dbReference type="ARBA" id="ARBA00022729"/>
    </source>
</evidence>
<evidence type="ECO:0000259" key="6">
    <source>
        <dbReference type="Pfam" id="PF07980"/>
    </source>
</evidence>
<comment type="caution">
    <text evidence="8">The sequence shown here is derived from an EMBL/GenBank/DDBJ whole genome shotgun (WGS) entry which is preliminary data.</text>
</comment>
<accession>A0ABP8FLT2</accession>
<keyword evidence="5" id="KW-0998">Cell outer membrane</keyword>
<evidence type="ECO:0000256" key="4">
    <source>
        <dbReference type="ARBA" id="ARBA00023136"/>
    </source>
</evidence>
<keyword evidence="4" id="KW-0472">Membrane</keyword>
<dbReference type="EMBL" id="BAABFN010000002">
    <property type="protein sequence ID" value="GAA4306720.1"/>
    <property type="molecule type" value="Genomic_DNA"/>
</dbReference>
<comment type="subcellular location">
    <subcellularLocation>
        <location evidence="1">Cell outer membrane</location>
    </subcellularLocation>
</comment>
<dbReference type="Proteomes" id="UP001501207">
    <property type="component" value="Unassembled WGS sequence"/>
</dbReference>
<proteinExistence type="inferred from homology"/>
<organism evidence="8 9">
    <name type="scientific">Compostibacter hankyongensis</name>
    <dbReference type="NCBI Taxonomy" id="1007089"/>
    <lineage>
        <taxon>Bacteria</taxon>
        <taxon>Pseudomonadati</taxon>
        <taxon>Bacteroidota</taxon>
        <taxon>Chitinophagia</taxon>
        <taxon>Chitinophagales</taxon>
        <taxon>Chitinophagaceae</taxon>
        <taxon>Compostibacter</taxon>
    </lineage>
</organism>
<evidence type="ECO:0000256" key="2">
    <source>
        <dbReference type="ARBA" id="ARBA00006275"/>
    </source>
</evidence>
<evidence type="ECO:0000256" key="1">
    <source>
        <dbReference type="ARBA" id="ARBA00004442"/>
    </source>
</evidence>
<keyword evidence="3" id="KW-0732">Signal</keyword>
<reference evidence="9" key="1">
    <citation type="journal article" date="2019" name="Int. J. Syst. Evol. Microbiol.">
        <title>The Global Catalogue of Microorganisms (GCM) 10K type strain sequencing project: providing services to taxonomists for standard genome sequencing and annotation.</title>
        <authorList>
            <consortium name="The Broad Institute Genomics Platform"/>
            <consortium name="The Broad Institute Genome Sequencing Center for Infectious Disease"/>
            <person name="Wu L."/>
            <person name="Ma J."/>
        </authorList>
    </citation>
    <scope>NUCLEOTIDE SEQUENCE [LARGE SCALE GENOMIC DNA]</scope>
    <source>
        <strain evidence="9">JCM 17664</strain>
    </source>
</reference>
<dbReference type="SUPFAM" id="SSF48452">
    <property type="entry name" value="TPR-like"/>
    <property type="match status" value="1"/>
</dbReference>
<dbReference type="CDD" id="cd08977">
    <property type="entry name" value="SusD"/>
    <property type="match status" value="1"/>
</dbReference>
<evidence type="ECO:0000313" key="9">
    <source>
        <dbReference type="Proteomes" id="UP001501207"/>
    </source>
</evidence>
<dbReference type="InterPro" id="IPR012944">
    <property type="entry name" value="SusD_RagB_dom"/>
</dbReference>
<comment type="similarity">
    <text evidence="2">Belongs to the SusD family.</text>
</comment>
<name>A0ABP8FLT2_9BACT</name>
<feature type="domain" description="SusD-like N-terminal" evidence="7">
    <location>
        <begin position="81"/>
        <end position="222"/>
    </location>
</feature>
<feature type="domain" description="RagB/SusD" evidence="6">
    <location>
        <begin position="344"/>
        <end position="500"/>
    </location>
</feature>
<sequence length="500" mass="56324">MKNFNIKLTVTGLLTLCMVWMSCNKELLRINPSQPTETAYFTRQSAFQQAVLGIYAKLTDLYSYNNINWLQEALLLPGDDLTATQQNNFEDFVLAPENGKINGYYNACYQMIARANVVLYEIDSVKEGVFSTEQLKNYNHGEALFLRAFAFYNLWNMFGTSPLDTTRFLHQDELYPPGSEGTQLLDQAIRDLTAAAGLLPESWDNNNRGRVTRNSAYGMLGKCLVFRATVKKDNADYQAAIAAFDQLSGLSLVSDFEDNFNYRTENNEESLFEFQASSPTQVDNVYLNNDVDYAVGQASAYWGFFDNNYAQYGQPIFIATQKLLDSFTDGDPRLPLTLDPASRQIKKYVLNNELTGFGVGSTNNPRILRYADVLLLKAEAILQSGGSAAAAVALINQVRTRARNMVPGGTQPENLSGAETNRNRIMQWIMDERLRELAGEGQRWFDLRRWTLGGLIAPDNDFFSSATPALMKFDPDTHLYFPIPTDETERNPNVQQNPGY</sequence>
<dbReference type="PROSITE" id="PS51257">
    <property type="entry name" value="PROKAR_LIPOPROTEIN"/>
    <property type="match status" value="1"/>
</dbReference>
<dbReference type="InterPro" id="IPR033985">
    <property type="entry name" value="SusD-like_N"/>
</dbReference>
<protein>
    <submittedName>
        <fullName evidence="8">RagB/SusD family nutrient uptake outer membrane protein</fullName>
    </submittedName>
</protein>
<dbReference type="RefSeq" id="WP_344977265.1">
    <property type="nucleotide sequence ID" value="NZ_BAABFN010000002.1"/>
</dbReference>
<gene>
    <name evidence="8" type="ORF">GCM10023143_12820</name>
</gene>
<evidence type="ECO:0000256" key="5">
    <source>
        <dbReference type="ARBA" id="ARBA00023237"/>
    </source>
</evidence>
<dbReference type="Gene3D" id="1.25.40.390">
    <property type="match status" value="1"/>
</dbReference>
<evidence type="ECO:0000259" key="7">
    <source>
        <dbReference type="Pfam" id="PF14322"/>
    </source>
</evidence>